<name>A0ABW2NA60_9ACTN</name>
<evidence type="ECO:0000259" key="1">
    <source>
        <dbReference type="Pfam" id="PF12728"/>
    </source>
</evidence>
<dbReference type="NCBIfam" id="TIGR01764">
    <property type="entry name" value="excise"/>
    <property type="match status" value="1"/>
</dbReference>
<dbReference type="InterPro" id="IPR009061">
    <property type="entry name" value="DNA-bd_dom_put_sf"/>
</dbReference>
<dbReference type="InterPro" id="IPR010093">
    <property type="entry name" value="SinI_DNA-bd"/>
</dbReference>
<dbReference type="Gene3D" id="1.10.10.10">
    <property type="entry name" value="Winged helix-like DNA-binding domain superfamily/Winged helix DNA-binding domain"/>
    <property type="match status" value="1"/>
</dbReference>
<dbReference type="RefSeq" id="WP_305122581.1">
    <property type="nucleotide sequence ID" value="NZ_JAFMZM010000004.1"/>
</dbReference>
<keyword evidence="3" id="KW-1185">Reference proteome</keyword>
<evidence type="ECO:0000313" key="2">
    <source>
        <dbReference type="EMBL" id="MFC7362981.1"/>
    </source>
</evidence>
<feature type="domain" description="Helix-turn-helix" evidence="1">
    <location>
        <begin position="28"/>
        <end position="73"/>
    </location>
</feature>
<dbReference type="SUPFAM" id="SSF46955">
    <property type="entry name" value="Putative DNA-binding domain"/>
    <property type="match status" value="1"/>
</dbReference>
<dbReference type="Pfam" id="PF12728">
    <property type="entry name" value="HTH_17"/>
    <property type="match status" value="1"/>
</dbReference>
<accession>A0ABW2NA60</accession>
<protein>
    <submittedName>
        <fullName evidence="2">Helix-turn-helix domain-containing protein</fullName>
    </submittedName>
</protein>
<dbReference type="EMBL" id="JBHTCH010000028">
    <property type="protein sequence ID" value="MFC7362981.1"/>
    <property type="molecule type" value="Genomic_DNA"/>
</dbReference>
<dbReference type="InterPro" id="IPR041657">
    <property type="entry name" value="HTH_17"/>
</dbReference>
<evidence type="ECO:0000313" key="3">
    <source>
        <dbReference type="Proteomes" id="UP001596524"/>
    </source>
</evidence>
<proteinExistence type="predicted"/>
<gene>
    <name evidence="2" type="ORF">ACFQO6_22110</name>
</gene>
<sequence length="83" mass="9207">MRLVGLLADPSRARSSKARTERRAIPVYLSLDEAAEAMSVSVKTIRRWIAAGTLPAYRCGKRAIRIKLEDLEAAPRQIPSARC</sequence>
<reference evidence="3" key="1">
    <citation type="journal article" date="2019" name="Int. J. Syst. Evol. Microbiol.">
        <title>The Global Catalogue of Microorganisms (GCM) 10K type strain sequencing project: providing services to taxonomists for standard genome sequencing and annotation.</title>
        <authorList>
            <consortium name="The Broad Institute Genomics Platform"/>
            <consortium name="The Broad Institute Genome Sequencing Center for Infectious Disease"/>
            <person name="Wu L."/>
            <person name="Ma J."/>
        </authorList>
    </citation>
    <scope>NUCLEOTIDE SEQUENCE [LARGE SCALE GENOMIC DNA]</scope>
    <source>
        <strain evidence="3">FCH27</strain>
    </source>
</reference>
<organism evidence="2 3">
    <name type="scientific">Nocardioides astragali</name>
    <dbReference type="NCBI Taxonomy" id="1776736"/>
    <lineage>
        <taxon>Bacteria</taxon>
        <taxon>Bacillati</taxon>
        <taxon>Actinomycetota</taxon>
        <taxon>Actinomycetes</taxon>
        <taxon>Propionibacteriales</taxon>
        <taxon>Nocardioidaceae</taxon>
        <taxon>Nocardioides</taxon>
    </lineage>
</organism>
<dbReference type="Proteomes" id="UP001596524">
    <property type="component" value="Unassembled WGS sequence"/>
</dbReference>
<dbReference type="InterPro" id="IPR036388">
    <property type="entry name" value="WH-like_DNA-bd_sf"/>
</dbReference>
<comment type="caution">
    <text evidence="2">The sequence shown here is derived from an EMBL/GenBank/DDBJ whole genome shotgun (WGS) entry which is preliminary data.</text>
</comment>